<dbReference type="InterPro" id="IPR011051">
    <property type="entry name" value="RmlC_Cupin_sf"/>
</dbReference>
<reference evidence="3" key="1">
    <citation type="submission" date="2018-05" db="EMBL/GenBank/DDBJ databases">
        <authorList>
            <person name="Lanie J.A."/>
            <person name="Ng W.-L."/>
            <person name="Kazmierczak K.M."/>
            <person name="Andrzejewski T.M."/>
            <person name="Davidsen T.M."/>
            <person name="Wayne K.J."/>
            <person name="Tettelin H."/>
            <person name="Glass J.I."/>
            <person name="Rusch D."/>
            <person name="Podicherti R."/>
            <person name="Tsui H.-C.T."/>
            <person name="Winkler M.E."/>
        </authorList>
    </citation>
    <scope>NUCLEOTIDE SEQUENCE</scope>
</reference>
<evidence type="ECO:0000259" key="2">
    <source>
        <dbReference type="Pfam" id="PF07883"/>
    </source>
</evidence>
<dbReference type="SUPFAM" id="SSF51182">
    <property type="entry name" value="RmlC-like cupins"/>
    <property type="match status" value="1"/>
</dbReference>
<accession>A0A382ESV8</accession>
<sequence length="164" mass="17842">MNIETARGHSVVVQMEGALSYWQPLPANGYSDIMAHQGNNGDSEISTGFQTIAVGGRVRAHSHVGQLELQICFRGVGQVVVDGEVHPLSPGTTCLLGPDVRHEIINNSDDALVMLWVIAPSGLETFFQQIGRLRKPGDAVPEPFERPKNIETIERQSGFRNIGS</sequence>
<dbReference type="InterPro" id="IPR014710">
    <property type="entry name" value="RmlC-like_jellyroll"/>
</dbReference>
<dbReference type="GO" id="GO:0046872">
    <property type="term" value="F:metal ion binding"/>
    <property type="evidence" value="ECO:0007669"/>
    <property type="project" value="UniProtKB-KW"/>
</dbReference>
<dbReference type="AlphaFoldDB" id="A0A382ESV8"/>
<protein>
    <recommendedName>
        <fullName evidence="2">Cupin type-2 domain-containing protein</fullName>
    </recommendedName>
</protein>
<dbReference type="Gene3D" id="2.60.120.10">
    <property type="entry name" value="Jelly Rolls"/>
    <property type="match status" value="1"/>
</dbReference>
<dbReference type="InterPro" id="IPR051610">
    <property type="entry name" value="GPI/OXD"/>
</dbReference>
<proteinExistence type="predicted"/>
<dbReference type="InterPro" id="IPR013096">
    <property type="entry name" value="Cupin_2"/>
</dbReference>
<dbReference type="PANTHER" id="PTHR35848">
    <property type="entry name" value="OXALATE-BINDING PROTEIN"/>
    <property type="match status" value="1"/>
</dbReference>
<organism evidence="3">
    <name type="scientific">marine metagenome</name>
    <dbReference type="NCBI Taxonomy" id="408172"/>
    <lineage>
        <taxon>unclassified sequences</taxon>
        <taxon>metagenomes</taxon>
        <taxon>ecological metagenomes</taxon>
    </lineage>
</organism>
<evidence type="ECO:0000256" key="1">
    <source>
        <dbReference type="ARBA" id="ARBA00022723"/>
    </source>
</evidence>
<dbReference type="Pfam" id="PF07883">
    <property type="entry name" value="Cupin_2"/>
    <property type="match status" value="1"/>
</dbReference>
<evidence type="ECO:0000313" key="3">
    <source>
        <dbReference type="EMBL" id="SVB53412.1"/>
    </source>
</evidence>
<feature type="domain" description="Cupin type-2" evidence="2">
    <location>
        <begin position="49"/>
        <end position="118"/>
    </location>
</feature>
<gene>
    <name evidence="3" type="ORF">METZ01_LOCUS206266</name>
</gene>
<dbReference type="EMBL" id="UINC01045987">
    <property type="protein sequence ID" value="SVB53412.1"/>
    <property type="molecule type" value="Genomic_DNA"/>
</dbReference>
<keyword evidence="1" id="KW-0479">Metal-binding</keyword>
<name>A0A382ESV8_9ZZZZ</name>
<dbReference type="PANTHER" id="PTHR35848:SF6">
    <property type="entry name" value="CUPIN TYPE-2 DOMAIN-CONTAINING PROTEIN"/>
    <property type="match status" value="1"/>
</dbReference>